<organism evidence="4 5">
    <name type="scientific">Peptoniphilus genitalis</name>
    <dbReference type="NCBI Taxonomy" id="3036303"/>
    <lineage>
        <taxon>Bacteria</taxon>
        <taxon>Bacillati</taxon>
        <taxon>Bacillota</taxon>
        <taxon>Tissierellia</taxon>
        <taxon>Tissierellales</taxon>
        <taxon>Peptoniphilaceae</taxon>
        <taxon>Peptoniphilus</taxon>
    </lineage>
</organism>
<keyword evidence="1" id="KW-0813">Transport</keyword>
<keyword evidence="5" id="KW-1185">Reference proteome</keyword>
<dbReference type="Proteomes" id="UP001056218">
    <property type="component" value="Chromosome"/>
</dbReference>
<dbReference type="PANTHER" id="PTHR45136">
    <property type="entry name" value="ABC TRANSPORTER DOMAIN-CONTAINING PROTEIN"/>
    <property type="match status" value="1"/>
</dbReference>
<name>A0ABY4TM00_9FIRM</name>
<sequence>MYILDEPNASMDAITEKEISDLYENILENKIGIIIAHRFLNIVDKIIVLQNGEIIESGSHKELIKKGKIYKQLAKL</sequence>
<evidence type="ECO:0000256" key="1">
    <source>
        <dbReference type="ARBA" id="ARBA00022448"/>
    </source>
</evidence>
<dbReference type="EMBL" id="CP097885">
    <property type="protein sequence ID" value="URN41492.1"/>
    <property type="molecule type" value="Genomic_DNA"/>
</dbReference>
<keyword evidence="3" id="KW-0325">Glycoprotein</keyword>
<keyword evidence="2" id="KW-0677">Repeat</keyword>
<evidence type="ECO:0000313" key="5">
    <source>
        <dbReference type="Proteomes" id="UP001056218"/>
    </source>
</evidence>
<evidence type="ECO:0000313" key="4">
    <source>
        <dbReference type="EMBL" id="URN41492.1"/>
    </source>
</evidence>
<accession>A0ABY4TM00</accession>
<dbReference type="PANTHER" id="PTHR45136:SF2">
    <property type="entry name" value="ABC TRANSPORTER DOMAIN-CONTAINING PROTEIN"/>
    <property type="match status" value="1"/>
</dbReference>
<reference evidence="4 5" key="1">
    <citation type="submission" date="2022-05" db="EMBL/GenBank/DDBJ databases">
        <title>Identification of Peptoniphilus vaginalis-like Bacteria, Peptoniphilus septimus sp. nov. from Blood Cultures in a Cervical Cancer Patient receiving Chemotherapy: Case and Implications.</title>
        <authorList>
            <person name="Zhan X.-Y."/>
        </authorList>
    </citation>
    <scope>NUCLEOTIDE SEQUENCE [LARGE SCALE GENOMIC DNA]</scope>
    <source>
        <strain evidence="4 5">SAHP1</strain>
    </source>
</reference>
<evidence type="ECO:0000256" key="3">
    <source>
        <dbReference type="ARBA" id="ARBA00023180"/>
    </source>
</evidence>
<dbReference type="SUPFAM" id="SSF52540">
    <property type="entry name" value="P-loop containing nucleoside triphosphate hydrolases"/>
    <property type="match status" value="1"/>
</dbReference>
<dbReference type="Gene3D" id="3.40.50.300">
    <property type="entry name" value="P-loop containing nucleotide triphosphate hydrolases"/>
    <property type="match status" value="1"/>
</dbReference>
<dbReference type="RefSeq" id="WP_195444267.1">
    <property type="nucleotide sequence ID" value="NZ_CP097885.1"/>
</dbReference>
<protein>
    <submittedName>
        <fullName evidence="4">Uncharacterized protein</fullName>
    </submittedName>
</protein>
<dbReference type="InterPro" id="IPR027417">
    <property type="entry name" value="P-loop_NTPase"/>
</dbReference>
<evidence type="ECO:0000256" key="2">
    <source>
        <dbReference type="ARBA" id="ARBA00022737"/>
    </source>
</evidence>
<proteinExistence type="predicted"/>
<gene>
    <name evidence="4" type="ORF">M9426_00320</name>
</gene>